<dbReference type="Gene3D" id="3.40.50.1820">
    <property type="entry name" value="alpha/beta hydrolase"/>
    <property type="match status" value="1"/>
</dbReference>
<dbReference type="SUPFAM" id="SSF53474">
    <property type="entry name" value="alpha/beta-Hydrolases"/>
    <property type="match status" value="1"/>
</dbReference>
<feature type="transmembrane region" description="Helical" evidence="1">
    <location>
        <begin position="452"/>
        <end position="472"/>
    </location>
</feature>
<evidence type="ECO:0000256" key="1">
    <source>
        <dbReference type="SAM" id="Phobius"/>
    </source>
</evidence>
<dbReference type="EMBL" id="CP034086">
    <property type="protein sequence ID" value="AZG78315.1"/>
    <property type="molecule type" value="Genomic_DNA"/>
</dbReference>
<proteinExistence type="predicted"/>
<feature type="transmembrane region" description="Helical" evidence="1">
    <location>
        <begin position="396"/>
        <end position="414"/>
    </location>
</feature>
<dbReference type="AlphaFoldDB" id="A0A3G8MAI5"/>
<evidence type="ECO:0000259" key="2">
    <source>
        <dbReference type="Pfam" id="PF12146"/>
    </source>
</evidence>
<name>A0A3G8MAI5_9HYPH</name>
<keyword evidence="1" id="KW-1133">Transmembrane helix</keyword>
<evidence type="ECO:0000313" key="4">
    <source>
        <dbReference type="Proteomes" id="UP000273982"/>
    </source>
</evidence>
<keyword evidence="1" id="KW-0472">Membrane</keyword>
<sequence length="505" mass="54366">MKKMRSIFFALVAFSAVTLSLHGLWESEAGLVIERLHIGDIPVTLMRKSDIPPAPAIVIAHGFSGSQQLMAPIATTLTRNGYVAVTFDFSGHGRNPRPMPGGLAKLETSTAALLNDIDEVVRFAQRQPGADGRVALVGHSMATDLVVRHAIRDPQIVAVAAFSFFGEGVTRDQPKNLIIIDGAWESQRLIEAGVRVVSQAADGTAQAGVTYGDIARGTGRRLAIARGVEHIGVLYSRDAMTETLNWMNAVFGRREAGYIDARGPWLALLFAGLIALMRPLAQFLPQVSPVPLGAGLPWRRLAPIAIAPALLTPLILWKAPTDFLPILLGDYLVAHLAVYGVLIFAGLWLAQGGLPVFRPPRWKPLLVAAAALAAMYTLVLGLPLDAYVISYQPTGVRAPLVPIMFIGCALYFLADEWMTRGPGAARGGYVFSKFCFIASLAIAVALNPRRLFFLVIIAIVIVILLTVYGLVGRWVYARTRDPRVGALGAAFGLAWALAVTFPIVD</sequence>
<accession>A0A3G8MAI5</accession>
<feature type="transmembrane region" description="Helical" evidence="1">
    <location>
        <begin position="484"/>
        <end position="504"/>
    </location>
</feature>
<keyword evidence="3" id="KW-0378">Hydrolase</keyword>
<keyword evidence="1" id="KW-0812">Transmembrane</keyword>
<dbReference type="InterPro" id="IPR029058">
    <property type="entry name" value="AB_hydrolase_fold"/>
</dbReference>
<dbReference type="GO" id="GO:0016787">
    <property type="term" value="F:hydrolase activity"/>
    <property type="evidence" value="ECO:0007669"/>
    <property type="project" value="UniProtKB-KW"/>
</dbReference>
<feature type="transmembrane region" description="Helical" evidence="1">
    <location>
        <begin position="426"/>
        <end position="446"/>
    </location>
</feature>
<dbReference type="Pfam" id="PF12146">
    <property type="entry name" value="Hydrolase_4"/>
    <property type="match status" value="1"/>
</dbReference>
<feature type="transmembrane region" description="Helical" evidence="1">
    <location>
        <begin position="362"/>
        <end position="384"/>
    </location>
</feature>
<protein>
    <submittedName>
        <fullName evidence="3">Alpha/beta fold hydrolase</fullName>
    </submittedName>
</protein>
<dbReference type="PANTHER" id="PTHR22946">
    <property type="entry name" value="DIENELACTONE HYDROLASE DOMAIN-CONTAINING PROTEIN-RELATED"/>
    <property type="match status" value="1"/>
</dbReference>
<gene>
    <name evidence="3" type="ORF">EHO51_17130</name>
</gene>
<dbReference type="Proteomes" id="UP000273982">
    <property type="component" value="Chromosome"/>
</dbReference>
<dbReference type="KEGG" id="mros:EHO51_17130"/>
<reference evidence="3 4" key="1">
    <citation type="submission" date="2018-11" db="EMBL/GenBank/DDBJ databases">
        <title>Genome squencing of methanotrophic bacteria isolated from alkaline groundwater in Korea.</title>
        <authorList>
            <person name="Nguyen L.N."/>
        </authorList>
    </citation>
    <scope>NUCLEOTIDE SEQUENCE [LARGE SCALE GENOMIC DNA]</scope>
    <source>
        <strain evidence="3 4">GW6</strain>
    </source>
</reference>
<dbReference type="InterPro" id="IPR022742">
    <property type="entry name" value="Hydrolase_4"/>
</dbReference>
<evidence type="ECO:0000313" key="3">
    <source>
        <dbReference type="EMBL" id="AZG78315.1"/>
    </source>
</evidence>
<dbReference type="InterPro" id="IPR050261">
    <property type="entry name" value="FrsA_esterase"/>
</dbReference>
<feature type="transmembrane region" description="Helical" evidence="1">
    <location>
        <begin position="331"/>
        <end position="350"/>
    </location>
</feature>
<organism evidence="3 4">
    <name type="scientific">Methylocystis rosea</name>
    <dbReference type="NCBI Taxonomy" id="173366"/>
    <lineage>
        <taxon>Bacteria</taxon>
        <taxon>Pseudomonadati</taxon>
        <taxon>Pseudomonadota</taxon>
        <taxon>Alphaproteobacteria</taxon>
        <taxon>Hyphomicrobiales</taxon>
        <taxon>Methylocystaceae</taxon>
        <taxon>Methylocystis</taxon>
    </lineage>
</organism>
<feature type="domain" description="Serine aminopeptidase S33" evidence="2">
    <location>
        <begin position="53"/>
        <end position="158"/>
    </location>
</feature>